<evidence type="ECO:0000313" key="3">
    <source>
        <dbReference type="Proteomes" id="UP000228934"/>
    </source>
</evidence>
<keyword evidence="1" id="KW-0472">Membrane</keyword>
<feature type="transmembrane region" description="Helical" evidence="1">
    <location>
        <begin position="117"/>
        <end position="136"/>
    </location>
</feature>
<keyword evidence="3" id="KW-1185">Reference proteome</keyword>
<dbReference type="AlphaFoldDB" id="A0A2G9SKX3"/>
<dbReference type="OrthoDB" id="9950784at2759"/>
<reference evidence="3" key="1">
    <citation type="journal article" date="2017" name="Nat. Commun.">
        <title>The North American bullfrog draft genome provides insight into hormonal regulation of long noncoding RNA.</title>
        <authorList>
            <person name="Hammond S.A."/>
            <person name="Warren R.L."/>
            <person name="Vandervalk B.P."/>
            <person name="Kucuk E."/>
            <person name="Khan H."/>
            <person name="Gibb E.A."/>
            <person name="Pandoh P."/>
            <person name="Kirk H."/>
            <person name="Zhao Y."/>
            <person name="Jones M."/>
            <person name="Mungall A.J."/>
            <person name="Coope R."/>
            <person name="Pleasance S."/>
            <person name="Moore R.A."/>
            <person name="Holt R.A."/>
            <person name="Round J.M."/>
            <person name="Ohora S."/>
            <person name="Walle B.V."/>
            <person name="Veldhoen N."/>
            <person name="Helbing C.C."/>
            <person name="Birol I."/>
        </authorList>
    </citation>
    <scope>NUCLEOTIDE SEQUENCE [LARGE SCALE GENOMIC DNA]</scope>
</reference>
<dbReference type="Proteomes" id="UP000228934">
    <property type="component" value="Unassembled WGS sequence"/>
</dbReference>
<keyword evidence="1" id="KW-0812">Transmembrane</keyword>
<proteinExistence type="predicted"/>
<protein>
    <submittedName>
        <fullName evidence="2">Uncharacterized protein</fullName>
    </submittedName>
</protein>
<evidence type="ECO:0000313" key="2">
    <source>
        <dbReference type="EMBL" id="PIO40807.1"/>
    </source>
</evidence>
<gene>
    <name evidence="2" type="ORF">AB205_0146940</name>
</gene>
<organism evidence="2 3">
    <name type="scientific">Aquarana catesbeiana</name>
    <name type="common">American bullfrog</name>
    <name type="synonym">Rana catesbeiana</name>
    <dbReference type="NCBI Taxonomy" id="8400"/>
    <lineage>
        <taxon>Eukaryota</taxon>
        <taxon>Metazoa</taxon>
        <taxon>Chordata</taxon>
        <taxon>Craniata</taxon>
        <taxon>Vertebrata</taxon>
        <taxon>Euteleostomi</taxon>
        <taxon>Amphibia</taxon>
        <taxon>Batrachia</taxon>
        <taxon>Anura</taxon>
        <taxon>Neobatrachia</taxon>
        <taxon>Ranoidea</taxon>
        <taxon>Ranidae</taxon>
        <taxon>Aquarana</taxon>
    </lineage>
</organism>
<accession>A0A2G9SKX3</accession>
<keyword evidence="1" id="KW-1133">Transmembrane helix</keyword>
<evidence type="ECO:0000256" key="1">
    <source>
        <dbReference type="SAM" id="Phobius"/>
    </source>
</evidence>
<dbReference type="EMBL" id="KV923072">
    <property type="protein sequence ID" value="PIO40807.1"/>
    <property type="molecule type" value="Genomic_DNA"/>
</dbReference>
<name>A0A2G9SKX3_AQUCT</name>
<sequence>MFCATFLQTVIYVLYIVLINWHKACEEARIRAGVKPMKVSDPRISKTDILKSTPFDSVESSGTTMSDSRFDAIAMHDMASGEDHTKQLELKNDLPMETTNVVGEILSTKQLIVRRGLALLLCISLFMIGIAVKLFTTKK</sequence>
<feature type="transmembrane region" description="Helical" evidence="1">
    <location>
        <begin position="6"/>
        <end position="22"/>
    </location>
</feature>